<evidence type="ECO:0000256" key="4">
    <source>
        <dbReference type="ARBA" id="ARBA00022989"/>
    </source>
</evidence>
<keyword evidence="4 7" id="KW-1133">Transmembrane helix</keyword>
<comment type="subcellular location">
    <subcellularLocation>
        <location evidence="1">Membrane</location>
        <topology evidence="1">Multi-pass membrane protein</topology>
    </subcellularLocation>
</comment>
<dbReference type="Pfam" id="PF00209">
    <property type="entry name" value="SNF"/>
    <property type="match status" value="2"/>
</dbReference>
<feature type="transmembrane region" description="Helical" evidence="7">
    <location>
        <begin position="310"/>
        <end position="330"/>
    </location>
</feature>
<evidence type="ECO:0000256" key="7">
    <source>
        <dbReference type="SAM" id="Phobius"/>
    </source>
</evidence>
<protein>
    <recommendedName>
        <fullName evidence="6">Transporter</fullName>
    </recommendedName>
</protein>
<organism evidence="8 9">
    <name type="scientific">Thermoclostridium caenicola</name>
    <dbReference type="NCBI Taxonomy" id="659425"/>
    <lineage>
        <taxon>Bacteria</taxon>
        <taxon>Bacillati</taxon>
        <taxon>Bacillota</taxon>
        <taxon>Clostridia</taxon>
        <taxon>Eubacteriales</taxon>
        <taxon>Oscillospiraceae</taxon>
        <taxon>Thermoclostridium</taxon>
    </lineage>
</organism>
<feature type="transmembrane region" description="Helical" evidence="7">
    <location>
        <begin position="47"/>
        <end position="67"/>
    </location>
</feature>
<accession>A0A1M6ALB3</accession>
<dbReference type="InterPro" id="IPR000175">
    <property type="entry name" value="Na/ntran_symport"/>
</dbReference>
<dbReference type="CDD" id="cd10336">
    <property type="entry name" value="SLC6sbd_Tyt1-Like"/>
    <property type="match status" value="1"/>
</dbReference>
<dbReference type="SUPFAM" id="SSF161070">
    <property type="entry name" value="SNF-like"/>
    <property type="match status" value="1"/>
</dbReference>
<keyword evidence="2 6" id="KW-0813">Transport</keyword>
<feature type="transmembrane region" description="Helical" evidence="7">
    <location>
        <begin position="391"/>
        <end position="415"/>
    </location>
</feature>
<evidence type="ECO:0000313" key="8">
    <source>
        <dbReference type="EMBL" id="SHI37245.1"/>
    </source>
</evidence>
<feature type="transmembrane region" description="Helical" evidence="7">
    <location>
        <begin position="351"/>
        <end position="371"/>
    </location>
</feature>
<dbReference type="GO" id="GO:0015293">
    <property type="term" value="F:symporter activity"/>
    <property type="evidence" value="ECO:0007669"/>
    <property type="project" value="UniProtKB-KW"/>
</dbReference>
<dbReference type="InterPro" id="IPR037272">
    <property type="entry name" value="SNS_sf"/>
</dbReference>
<dbReference type="EMBL" id="FQZP01000001">
    <property type="protein sequence ID" value="SHI37245.1"/>
    <property type="molecule type" value="Genomic_DNA"/>
</dbReference>
<evidence type="ECO:0000256" key="3">
    <source>
        <dbReference type="ARBA" id="ARBA00022692"/>
    </source>
</evidence>
<dbReference type="NCBIfam" id="NF037979">
    <property type="entry name" value="Na_transp"/>
    <property type="match status" value="1"/>
</dbReference>
<sequence length="459" mass="50053">MKENGKTKSARDTFTGSFGYVMATAASAVGLGNIWRFPYLAAKYGGGIFLIIYLVLVVTFGHAMLMSETALGRMTRKSAVGAFQSFGSNLPLRFGGWINAIVPMLIAPYYCFIGGWIVKYLYEYLAGNTASLAENNYFTSFITTFSSTEICFIVFTALTFLIVLMGVGNGVEKASKILMPLLVLLAIVIAVYSMTRPGAMEGVRYFFIPNFRKLSLMTLVAAMGQMFFSLSIAMGILYTYGSYLKKDGDIVKTSRLVETFDSGVSILAGLMIIPAIFAFLGGSEENIRSGPSLMFITIPKILESMGLGQIPGIIFFFMVLFAALTSSISLMESGVSTFMDQAGWSRSRSCVVMGIIMLLLGTACALGYDAWSSVQPLGMSILDFFDFLTNSIMMPLAALFTCVLIIKYAGIRSVVEEIRISSPFKGEKTYIVTIKYLAPIILIIILISSVAATFGWLKI</sequence>
<feature type="transmembrane region" description="Helical" evidence="7">
    <location>
        <begin position="436"/>
        <end position="457"/>
    </location>
</feature>
<keyword evidence="5 7" id="KW-0472">Membrane</keyword>
<dbReference type="PANTHER" id="PTHR42948:SF1">
    <property type="entry name" value="TRANSPORTER"/>
    <property type="match status" value="1"/>
</dbReference>
<feature type="transmembrane region" description="Helical" evidence="7">
    <location>
        <begin position="12"/>
        <end position="35"/>
    </location>
</feature>
<dbReference type="PANTHER" id="PTHR42948">
    <property type="entry name" value="TRANSPORTER"/>
    <property type="match status" value="1"/>
</dbReference>
<dbReference type="GO" id="GO:0016020">
    <property type="term" value="C:membrane"/>
    <property type="evidence" value="ECO:0007669"/>
    <property type="project" value="UniProtKB-SubCell"/>
</dbReference>
<dbReference type="PROSITE" id="PS50267">
    <property type="entry name" value="NA_NEUROTRAN_SYMP_3"/>
    <property type="match status" value="1"/>
</dbReference>
<evidence type="ECO:0000256" key="6">
    <source>
        <dbReference type="RuleBase" id="RU003732"/>
    </source>
</evidence>
<keyword evidence="3 6" id="KW-0812">Transmembrane</keyword>
<feature type="transmembrane region" description="Helical" evidence="7">
    <location>
        <begin position="259"/>
        <end position="280"/>
    </location>
</feature>
<keyword evidence="6" id="KW-0769">Symport</keyword>
<dbReference type="PROSITE" id="PS00610">
    <property type="entry name" value="NA_NEUROTRAN_SYMP_1"/>
    <property type="match status" value="1"/>
</dbReference>
<feature type="transmembrane region" description="Helical" evidence="7">
    <location>
        <begin position="97"/>
        <end position="118"/>
    </location>
</feature>
<name>A0A1M6ALB3_9FIRM</name>
<evidence type="ECO:0000256" key="2">
    <source>
        <dbReference type="ARBA" id="ARBA00022448"/>
    </source>
</evidence>
<evidence type="ECO:0000256" key="1">
    <source>
        <dbReference type="ARBA" id="ARBA00004141"/>
    </source>
</evidence>
<dbReference type="AlphaFoldDB" id="A0A1M6ALB3"/>
<keyword evidence="9" id="KW-1185">Reference proteome</keyword>
<dbReference type="RefSeq" id="WP_149677356.1">
    <property type="nucleotide sequence ID" value="NZ_DAONMB010000016.1"/>
</dbReference>
<comment type="similarity">
    <text evidence="6">Belongs to the sodium:neurotransmitter symporter (SNF) (TC 2.A.22) family.</text>
</comment>
<dbReference type="Proteomes" id="UP000324781">
    <property type="component" value="Unassembled WGS sequence"/>
</dbReference>
<dbReference type="PRINTS" id="PR00176">
    <property type="entry name" value="NANEUSMPORT"/>
</dbReference>
<feature type="transmembrane region" description="Helical" evidence="7">
    <location>
        <begin position="177"/>
        <end position="194"/>
    </location>
</feature>
<reference evidence="8 9" key="1">
    <citation type="submission" date="2016-11" db="EMBL/GenBank/DDBJ databases">
        <authorList>
            <person name="Varghese N."/>
            <person name="Submissions S."/>
        </authorList>
    </citation>
    <scope>NUCLEOTIDE SEQUENCE [LARGE SCALE GENOMIC DNA]</scope>
    <source>
        <strain evidence="8 9">DSM 19027</strain>
    </source>
</reference>
<gene>
    <name evidence="8" type="ORF">SAMN05444373_100180</name>
</gene>
<dbReference type="OrthoDB" id="9762833at2"/>
<feature type="transmembrane region" description="Helical" evidence="7">
    <location>
        <begin position="138"/>
        <end position="165"/>
    </location>
</feature>
<evidence type="ECO:0000313" key="9">
    <source>
        <dbReference type="Proteomes" id="UP000324781"/>
    </source>
</evidence>
<dbReference type="InterPro" id="IPR047218">
    <property type="entry name" value="YocR/YhdH-like"/>
</dbReference>
<feature type="transmembrane region" description="Helical" evidence="7">
    <location>
        <begin position="214"/>
        <end position="238"/>
    </location>
</feature>
<evidence type="ECO:0000256" key="5">
    <source>
        <dbReference type="ARBA" id="ARBA00023136"/>
    </source>
</evidence>
<proteinExistence type="inferred from homology"/>